<evidence type="ECO:0000256" key="4">
    <source>
        <dbReference type="ARBA" id="ARBA00023098"/>
    </source>
</evidence>
<keyword evidence="11" id="KW-1185">Reference proteome</keyword>
<evidence type="ECO:0000313" key="11">
    <source>
        <dbReference type="Proteomes" id="UP000004816"/>
    </source>
</evidence>
<dbReference type="Gene3D" id="1.10.12.10">
    <property type="entry name" value="Lyase 2-enoyl-coa Hydratase, Chain A, domain 2"/>
    <property type="match status" value="1"/>
</dbReference>
<dbReference type="HOGENOM" id="CLU_009834_7_6_11"/>
<evidence type="ECO:0000256" key="7">
    <source>
        <dbReference type="ARBA" id="ARBA00023717"/>
    </source>
</evidence>
<organism evidence="10 11">
    <name type="scientific">Segniliparus rugosus (strain ATCC BAA-974 / DSM 45345 / CCUG 50838 / CIP 108380 / JCM 13579 / CDC 945)</name>
    <dbReference type="NCBI Taxonomy" id="679197"/>
    <lineage>
        <taxon>Bacteria</taxon>
        <taxon>Bacillati</taxon>
        <taxon>Actinomycetota</taxon>
        <taxon>Actinomycetes</taxon>
        <taxon>Mycobacteriales</taxon>
        <taxon>Segniliparaceae</taxon>
        <taxon>Segniliparus</taxon>
    </lineage>
</organism>
<keyword evidence="5" id="KW-0456">Lyase</keyword>
<dbReference type="Pfam" id="PF00378">
    <property type="entry name" value="ECH_1"/>
    <property type="match status" value="1"/>
</dbReference>
<dbReference type="SUPFAM" id="SSF52096">
    <property type="entry name" value="ClpP/crotonase"/>
    <property type="match status" value="1"/>
</dbReference>
<dbReference type="Proteomes" id="UP000004816">
    <property type="component" value="Unassembled WGS sequence"/>
</dbReference>
<evidence type="ECO:0000256" key="8">
    <source>
        <dbReference type="ARBA" id="ARBA00039456"/>
    </source>
</evidence>
<protein>
    <recommendedName>
        <fullName evidence="8">Probable enoyl-CoA hydratase EchA17</fullName>
        <ecNumber evidence="3">4.2.1.17</ecNumber>
    </recommendedName>
    <alternativeName>
        <fullName evidence="9">Probable enoyl-CoA hydratase echA17</fullName>
    </alternativeName>
</protein>
<sequence>MAEFVTVQRQSEHPGVAVIRLDRPPMNALNAALLREISSAVDEVSADDEVRAVVVYGGEKVFAAGADIKEMAGLSEAEMTARAGELQSGLGSLARIPKPTVAAITGYALGGGLELALGADRRIVGDNVKVGLPEILLGVIPGGGGTQRLPRLIGAAKAKDLIFSGRFVGAEEALRLGIVDEVVAPDEVLRAAVEWASRFQGAAAVALRAAKRAIDEGLDADLGSGLGLEEKLFAGLFGTEDRTIGMDSFIENGPGKAKFVGR</sequence>
<dbReference type="FunFam" id="1.10.12.10:FF:000001">
    <property type="entry name" value="Probable enoyl-CoA hydratase, mitochondrial"/>
    <property type="match status" value="1"/>
</dbReference>
<evidence type="ECO:0000256" key="5">
    <source>
        <dbReference type="ARBA" id="ARBA00023239"/>
    </source>
</evidence>
<comment type="catalytic activity">
    <reaction evidence="7">
        <text>a 4-saturated-(3S)-3-hydroxyacyl-CoA = a (3E)-enoyl-CoA + H2O</text>
        <dbReference type="Rhea" id="RHEA:20724"/>
        <dbReference type="ChEBI" id="CHEBI:15377"/>
        <dbReference type="ChEBI" id="CHEBI:58521"/>
        <dbReference type="ChEBI" id="CHEBI:137480"/>
        <dbReference type="EC" id="4.2.1.17"/>
    </reaction>
</comment>
<dbReference type="EMBL" id="ACZI02000003">
    <property type="protein sequence ID" value="EFV14016.2"/>
    <property type="molecule type" value="Genomic_DNA"/>
</dbReference>
<accession>E5XNM6</accession>
<dbReference type="CDD" id="cd06558">
    <property type="entry name" value="crotonase-like"/>
    <property type="match status" value="1"/>
</dbReference>
<dbReference type="GO" id="GO:0006635">
    <property type="term" value="P:fatty acid beta-oxidation"/>
    <property type="evidence" value="ECO:0007669"/>
    <property type="project" value="TreeGrafter"/>
</dbReference>
<dbReference type="EC" id="4.2.1.17" evidence="3"/>
<evidence type="ECO:0000256" key="6">
    <source>
        <dbReference type="ARBA" id="ARBA00023709"/>
    </source>
</evidence>
<name>E5XNM6_SEGRC</name>
<dbReference type="InterPro" id="IPR001753">
    <property type="entry name" value="Enoyl-CoA_hydra/iso"/>
</dbReference>
<dbReference type="PANTHER" id="PTHR11941:SF169">
    <property type="entry name" value="(7AS)-7A-METHYL-1,5-DIOXO-2,3,5,6,7,7A-HEXAHYDRO-1H-INDENE-CARBOXYL-COA HYDROLASE"/>
    <property type="match status" value="1"/>
</dbReference>
<dbReference type="eggNOG" id="COG1024">
    <property type="taxonomic scope" value="Bacteria"/>
</dbReference>
<proteinExistence type="inferred from homology"/>
<dbReference type="GO" id="GO:0004300">
    <property type="term" value="F:enoyl-CoA hydratase activity"/>
    <property type="evidence" value="ECO:0007669"/>
    <property type="project" value="UniProtKB-EC"/>
</dbReference>
<evidence type="ECO:0000256" key="3">
    <source>
        <dbReference type="ARBA" id="ARBA00012076"/>
    </source>
</evidence>
<dbReference type="OrthoDB" id="8452484at2"/>
<dbReference type="Gene3D" id="3.90.226.10">
    <property type="entry name" value="2-enoyl-CoA Hydratase, Chain A, domain 1"/>
    <property type="match status" value="1"/>
</dbReference>
<dbReference type="RefSeq" id="WP_021030829.1">
    <property type="nucleotide sequence ID" value="NZ_KI391954.1"/>
</dbReference>
<comment type="function">
    <text evidence="1">Could possibly oxidize fatty acids using specific components.</text>
</comment>
<comment type="similarity">
    <text evidence="2">Belongs to the enoyl-CoA hydratase/isomerase family.</text>
</comment>
<evidence type="ECO:0000313" key="10">
    <source>
        <dbReference type="EMBL" id="EFV14016.2"/>
    </source>
</evidence>
<evidence type="ECO:0000256" key="1">
    <source>
        <dbReference type="ARBA" id="ARBA00002994"/>
    </source>
</evidence>
<dbReference type="AlphaFoldDB" id="E5XNM6"/>
<dbReference type="STRING" id="679197.HMPREF9336_01097"/>
<evidence type="ECO:0000256" key="2">
    <source>
        <dbReference type="ARBA" id="ARBA00005254"/>
    </source>
</evidence>
<evidence type="ECO:0000256" key="9">
    <source>
        <dbReference type="ARBA" id="ARBA00073436"/>
    </source>
</evidence>
<dbReference type="PANTHER" id="PTHR11941">
    <property type="entry name" value="ENOYL-COA HYDRATASE-RELATED"/>
    <property type="match status" value="1"/>
</dbReference>
<keyword evidence="4" id="KW-0443">Lipid metabolism</keyword>
<reference evidence="10 11" key="1">
    <citation type="journal article" date="2011" name="Stand. Genomic Sci.">
        <title>High quality draft genome sequence of Segniliparus rugosus CDC 945(T)= (ATCC BAA-974(T)).</title>
        <authorList>
            <person name="Earl A.M."/>
            <person name="Desjardins C.A."/>
            <person name="Fitzgerald M.G."/>
            <person name="Arachchi H.M."/>
            <person name="Zeng Q."/>
            <person name="Mehta T."/>
            <person name="Griggs A."/>
            <person name="Birren B.W."/>
            <person name="Toney N.C."/>
            <person name="Carr J."/>
            <person name="Posey J."/>
            <person name="Butler W.R."/>
        </authorList>
    </citation>
    <scope>NUCLEOTIDE SEQUENCE [LARGE SCALE GENOMIC DNA]</scope>
    <source>
        <strain evidence="11">ATCC BAA-974 / DSM 45345 / CCUG 50838 / CIP 108380 / JCM 13579 / CDC 945</strain>
    </source>
</reference>
<dbReference type="InterPro" id="IPR029045">
    <property type="entry name" value="ClpP/crotonase-like_dom_sf"/>
</dbReference>
<comment type="catalytic activity">
    <reaction evidence="6">
        <text>a (3S)-3-hydroxyacyl-CoA = a (2E)-enoyl-CoA + H2O</text>
        <dbReference type="Rhea" id="RHEA:16105"/>
        <dbReference type="ChEBI" id="CHEBI:15377"/>
        <dbReference type="ChEBI" id="CHEBI:57318"/>
        <dbReference type="ChEBI" id="CHEBI:58856"/>
        <dbReference type="EC" id="4.2.1.17"/>
    </reaction>
</comment>
<gene>
    <name evidence="10" type="ORF">HMPREF9336_01097</name>
</gene>
<dbReference type="FunFam" id="3.90.226.10:FF:000009">
    <property type="entry name" value="Carnitinyl-CoA dehydratase"/>
    <property type="match status" value="1"/>
</dbReference>
<dbReference type="InterPro" id="IPR014748">
    <property type="entry name" value="Enoyl-CoA_hydra_C"/>
</dbReference>
<comment type="caution">
    <text evidence="10">The sequence shown here is derived from an EMBL/GenBank/DDBJ whole genome shotgun (WGS) entry which is preliminary data.</text>
</comment>